<name>A0A2P6AU25_9GAMM</name>
<comment type="function">
    <text evidence="8">Acts on ADP-mannose and ADP-glucose as well as ADP-ribose. Prevents glycogen biosynthesis. The reaction catalyzed by this enzyme is a limiting step of the gluconeogenic process.</text>
</comment>
<dbReference type="GO" id="GO:0019144">
    <property type="term" value="F:ADP-sugar diphosphatase activity"/>
    <property type="evidence" value="ECO:0007669"/>
    <property type="project" value="TreeGrafter"/>
</dbReference>
<keyword evidence="5 13" id="KW-0479">Metal-binding</keyword>
<dbReference type="AlphaFoldDB" id="A0A2P6AU25"/>
<dbReference type="Proteomes" id="UP000243900">
    <property type="component" value="Unassembled WGS sequence"/>
</dbReference>
<dbReference type="InterPro" id="IPR020084">
    <property type="entry name" value="NUDIX_hydrolase_CS"/>
</dbReference>
<evidence type="ECO:0000256" key="12">
    <source>
        <dbReference type="ARBA" id="ARBA00049546"/>
    </source>
</evidence>
<accession>A0A2P6AU25</accession>
<dbReference type="PROSITE" id="PS51462">
    <property type="entry name" value="NUDIX"/>
    <property type="match status" value="1"/>
</dbReference>
<evidence type="ECO:0000259" key="15">
    <source>
        <dbReference type="PROSITE" id="PS51462"/>
    </source>
</evidence>
<evidence type="ECO:0000256" key="7">
    <source>
        <dbReference type="ARBA" id="ARBA00022842"/>
    </source>
</evidence>
<sequence length="206" mass="23102">MSAGDFTRDDVEIRERQTLFQGFYRVDKFWLRHRQFDGSMGPEINREMFVRPPAVGVLVYDAVADRVLLIEQFRVGALADAHPWQYEVVAGLIEPGESREAVAVRETQEEAGVSLREEDLEFVCEFMPSAGGSDERFALYAAPADLSRAGGVHGVPDEGENIRVNVISFNQAMQLVGNGRINNAPCILALQWLALNRARLQQKWGH</sequence>
<evidence type="ECO:0000313" key="17">
    <source>
        <dbReference type="Proteomes" id="UP000243900"/>
    </source>
</evidence>
<feature type="domain" description="Nudix hydrolase" evidence="15">
    <location>
        <begin position="50"/>
        <end position="194"/>
    </location>
</feature>
<evidence type="ECO:0000256" key="10">
    <source>
        <dbReference type="ARBA" id="ARBA00030308"/>
    </source>
</evidence>
<dbReference type="GO" id="GO:0005829">
    <property type="term" value="C:cytosol"/>
    <property type="evidence" value="ECO:0007669"/>
    <property type="project" value="TreeGrafter"/>
</dbReference>
<evidence type="ECO:0000256" key="1">
    <source>
        <dbReference type="ARBA" id="ARBA00001946"/>
    </source>
</evidence>
<feature type="binding site" evidence="13">
    <location>
        <position position="90"/>
    </location>
    <ligand>
        <name>Mg(2+)</name>
        <dbReference type="ChEBI" id="CHEBI:18420"/>
        <label>1</label>
    </ligand>
</feature>
<comment type="cofactor">
    <cofactor evidence="1 13">
        <name>Mg(2+)</name>
        <dbReference type="ChEBI" id="CHEBI:18420"/>
    </cofactor>
</comment>
<dbReference type="InterPro" id="IPR004385">
    <property type="entry name" value="NDP_pyrophosphatase"/>
</dbReference>
<dbReference type="OrthoDB" id="5292471at2"/>
<feature type="binding site" evidence="13">
    <location>
        <position position="106"/>
    </location>
    <ligand>
        <name>Mg(2+)</name>
        <dbReference type="ChEBI" id="CHEBI:18420"/>
        <label>1</label>
    </ligand>
</feature>
<dbReference type="RefSeq" id="WP_105191325.1">
    <property type="nucleotide sequence ID" value="NZ_PTQZ01000033.1"/>
</dbReference>
<protein>
    <recommendedName>
        <fullName evidence="4">ADP-ribose pyrophosphatase</fullName>
        <ecNumber evidence="3">3.6.1.13</ecNumber>
    </recommendedName>
    <alternativeName>
        <fullName evidence="9">ADP-ribose diphosphatase</fullName>
    </alternativeName>
    <alternativeName>
        <fullName evidence="11">ADP-ribose phosphohydrolase</fullName>
    </alternativeName>
    <alternativeName>
        <fullName evidence="10">Adenosine diphosphoribose pyrophosphatase</fullName>
    </alternativeName>
</protein>
<evidence type="ECO:0000256" key="2">
    <source>
        <dbReference type="ARBA" id="ARBA00007482"/>
    </source>
</evidence>
<dbReference type="InterPro" id="IPR015797">
    <property type="entry name" value="NUDIX_hydrolase-like_dom_sf"/>
</dbReference>
<dbReference type="CDD" id="cd24155">
    <property type="entry name" value="NUDIX_ADPRase"/>
    <property type="match status" value="1"/>
</dbReference>
<feature type="short sequence motif" description="Nudix box" evidence="14">
    <location>
        <begin position="91"/>
        <end position="113"/>
    </location>
</feature>
<dbReference type="Gene3D" id="3.90.79.10">
    <property type="entry name" value="Nucleoside Triphosphate Pyrophosphohydrolase"/>
    <property type="match status" value="1"/>
</dbReference>
<gene>
    <name evidence="16" type="ORF">C5O18_02695</name>
</gene>
<evidence type="ECO:0000313" key="16">
    <source>
        <dbReference type="EMBL" id="PQA48964.1"/>
    </source>
</evidence>
<evidence type="ECO:0000256" key="3">
    <source>
        <dbReference type="ARBA" id="ARBA00012453"/>
    </source>
</evidence>
<proteinExistence type="inferred from homology"/>
<evidence type="ECO:0000256" key="5">
    <source>
        <dbReference type="ARBA" id="ARBA00022723"/>
    </source>
</evidence>
<evidence type="ECO:0000256" key="11">
    <source>
        <dbReference type="ARBA" id="ARBA00033056"/>
    </source>
</evidence>
<keyword evidence="17" id="KW-1185">Reference proteome</keyword>
<dbReference type="GO" id="GO:0046872">
    <property type="term" value="F:metal ion binding"/>
    <property type="evidence" value="ECO:0007669"/>
    <property type="project" value="UniProtKB-KW"/>
</dbReference>
<evidence type="ECO:0000256" key="4">
    <source>
        <dbReference type="ARBA" id="ARBA00013297"/>
    </source>
</evidence>
<comment type="similarity">
    <text evidence="2">Belongs to the Nudix hydrolase family. NudF subfamily.</text>
</comment>
<dbReference type="NCBIfam" id="TIGR00052">
    <property type="entry name" value="nudix-type nucleoside diphosphatase, YffH/AdpP family"/>
    <property type="match status" value="1"/>
</dbReference>
<dbReference type="GO" id="GO:0006753">
    <property type="term" value="P:nucleoside phosphate metabolic process"/>
    <property type="evidence" value="ECO:0007669"/>
    <property type="project" value="TreeGrafter"/>
</dbReference>
<evidence type="ECO:0000256" key="6">
    <source>
        <dbReference type="ARBA" id="ARBA00022801"/>
    </source>
</evidence>
<comment type="caution">
    <text evidence="16">The sequence shown here is derived from an EMBL/GenBank/DDBJ whole genome shotgun (WGS) entry which is preliminary data.</text>
</comment>
<dbReference type="PROSITE" id="PS00893">
    <property type="entry name" value="NUDIX_BOX"/>
    <property type="match status" value="1"/>
</dbReference>
<dbReference type="InterPro" id="IPR000086">
    <property type="entry name" value="NUDIX_hydrolase_dom"/>
</dbReference>
<reference evidence="17" key="1">
    <citation type="submission" date="2018-02" db="EMBL/GenBank/DDBJ databases">
        <title>Genome sequencing of Solimonas sp. HR-BB.</title>
        <authorList>
            <person name="Lee Y."/>
            <person name="Jeon C.O."/>
        </authorList>
    </citation>
    <scope>NUCLEOTIDE SEQUENCE [LARGE SCALE GENOMIC DNA]</scope>
    <source>
        <strain evidence="17">HR-E</strain>
    </source>
</reference>
<evidence type="ECO:0000256" key="13">
    <source>
        <dbReference type="PIRSR" id="PIRSR604385-2"/>
    </source>
</evidence>
<organism evidence="16 17">
    <name type="scientific">Amnimonas aquatica</name>
    <dbReference type="NCBI Taxonomy" id="2094561"/>
    <lineage>
        <taxon>Bacteria</taxon>
        <taxon>Pseudomonadati</taxon>
        <taxon>Pseudomonadota</taxon>
        <taxon>Gammaproteobacteria</taxon>
        <taxon>Moraxellales</taxon>
        <taxon>Moraxellaceae</taxon>
        <taxon>Amnimonas</taxon>
    </lineage>
</organism>
<dbReference type="PANTHER" id="PTHR11839">
    <property type="entry name" value="UDP/ADP-SUGAR PYROPHOSPHATASE"/>
    <property type="match status" value="1"/>
</dbReference>
<keyword evidence="7 13" id="KW-0460">Magnesium</keyword>
<dbReference type="EMBL" id="PTQZ01000033">
    <property type="protein sequence ID" value="PQA48964.1"/>
    <property type="molecule type" value="Genomic_DNA"/>
</dbReference>
<dbReference type="PANTHER" id="PTHR11839:SF5">
    <property type="entry name" value="ADP-RIBOSE PYROPHOSPHATASE"/>
    <property type="match status" value="1"/>
</dbReference>
<dbReference type="GO" id="GO:0019693">
    <property type="term" value="P:ribose phosphate metabolic process"/>
    <property type="evidence" value="ECO:0007669"/>
    <property type="project" value="TreeGrafter"/>
</dbReference>
<evidence type="ECO:0000256" key="9">
    <source>
        <dbReference type="ARBA" id="ARBA00030162"/>
    </source>
</evidence>
<feature type="binding site" evidence="13">
    <location>
        <position position="160"/>
    </location>
    <ligand>
        <name>Mg(2+)</name>
        <dbReference type="ChEBI" id="CHEBI:18420"/>
        <label>1</label>
    </ligand>
</feature>
<comment type="catalytic activity">
    <reaction evidence="12">
        <text>ADP-D-ribose + H2O = D-ribose 5-phosphate + AMP + 2 H(+)</text>
        <dbReference type="Rhea" id="RHEA:10412"/>
        <dbReference type="ChEBI" id="CHEBI:15377"/>
        <dbReference type="ChEBI" id="CHEBI:15378"/>
        <dbReference type="ChEBI" id="CHEBI:57967"/>
        <dbReference type="ChEBI" id="CHEBI:78346"/>
        <dbReference type="ChEBI" id="CHEBI:456215"/>
        <dbReference type="EC" id="3.6.1.13"/>
    </reaction>
</comment>
<keyword evidence="6" id="KW-0378">Hydrolase</keyword>
<dbReference type="GO" id="GO:0047631">
    <property type="term" value="F:ADP-ribose diphosphatase activity"/>
    <property type="evidence" value="ECO:0007669"/>
    <property type="project" value="UniProtKB-EC"/>
</dbReference>
<dbReference type="Pfam" id="PF00293">
    <property type="entry name" value="NUDIX"/>
    <property type="match status" value="1"/>
</dbReference>
<evidence type="ECO:0000256" key="14">
    <source>
        <dbReference type="PIRSR" id="PIRSR604385-3"/>
    </source>
</evidence>
<evidence type="ECO:0000256" key="8">
    <source>
        <dbReference type="ARBA" id="ARBA00025164"/>
    </source>
</evidence>
<dbReference type="EC" id="3.6.1.13" evidence="3"/>
<feature type="binding site" evidence="13">
    <location>
        <position position="110"/>
    </location>
    <ligand>
        <name>Mg(2+)</name>
        <dbReference type="ChEBI" id="CHEBI:18420"/>
        <label>1</label>
    </ligand>
</feature>
<dbReference type="SUPFAM" id="SSF55811">
    <property type="entry name" value="Nudix"/>
    <property type="match status" value="1"/>
</dbReference>